<dbReference type="PANTHER" id="PTHR11820">
    <property type="entry name" value="ACYLPYRUVASE"/>
    <property type="match status" value="1"/>
</dbReference>
<evidence type="ECO:0000259" key="2">
    <source>
        <dbReference type="Pfam" id="PF01557"/>
    </source>
</evidence>
<dbReference type="PANTHER" id="PTHR11820:SF7">
    <property type="entry name" value="ACYLPYRUVASE FAHD1, MITOCHONDRIAL"/>
    <property type="match status" value="1"/>
</dbReference>
<dbReference type="Pfam" id="PF01557">
    <property type="entry name" value="FAA_hydrolase"/>
    <property type="match status" value="1"/>
</dbReference>
<protein>
    <submittedName>
        <fullName evidence="4">2-keto-4-pentenoate hydratase/2-oxohepta-3-ene-1,7-dioic acid hydratase in catechol pathway</fullName>
    </submittedName>
</protein>
<dbReference type="OrthoDB" id="9805307at2"/>
<name>A0A4R3XXN0_9PROT</name>
<accession>A0A4R3XXN0</accession>
<keyword evidence="5" id="KW-1185">Reference proteome</keyword>
<dbReference type="SUPFAM" id="SSF56529">
    <property type="entry name" value="FAH"/>
    <property type="match status" value="1"/>
</dbReference>
<evidence type="ECO:0000313" key="4">
    <source>
        <dbReference type="EMBL" id="TCV83787.1"/>
    </source>
</evidence>
<dbReference type="GO" id="GO:0018773">
    <property type="term" value="F:acetylpyruvate hydrolase activity"/>
    <property type="evidence" value="ECO:0007669"/>
    <property type="project" value="TreeGrafter"/>
</dbReference>
<reference evidence="4 5" key="1">
    <citation type="submission" date="2019-03" db="EMBL/GenBank/DDBJ databases">
        <title>Genomic Encyclopedia of Type Strains, Phase IV (KMG-IV): sequencing the most valuable type-strain genomes for metagenomic binning, comparative biology and taxonomic classification.</title>
        <authorList>
            <person name="Goeker M."/>
        </authorList>
    </citation>
    <scope>NUCLEOTIDE SEQUENCE [LARGE SCALE GENOMIC DNA]</scope>
    <source>
        <strain evidence="4 5">DSM 100309</strain>
    </source>
</reference>
<dbReference type="AlphaFoldDB" id="A0A4R3XXN0"/>
<evidence type="ECO:0000313" key="5">
    <source>
        <dbReference type="Proteomes" id="UP000295367"/>
    </source>
</evidence>
<dbReference type="Pfam" id="PF10370">
    <property type="entry name" value="Rv2993c-like_N"/>
    <property type="match status" value="1"/>
</dbReference>
<organism evidence="4 5">
    <name type="scientific">Sulfurirhabdus autotrophica</name>
    <dbReference type="NCBI Taxonomy" id="1706046"/>
    <lineage>
        <taxon>Bacteria</taxon>
        <taxon>Pseudomonadati</taxon>
        <taxon>Pseudomonadota</taxon>
        <taxon>Betaproteobacteria</taxon>
        <taxon>Nitrosomonadales</taxon>
        <taxon>Sulfuricellaceae</taxon>
        <taxon>Sulfurirhabdus</taxon>
    </lineage>
</organism>
<proteinExistence type="predicted"/>
<dbReference type="EMBL" id="SMCO01000014">
    <property type="protein sequence ID" value="TCV83787.1"/>
    <property type="molecule type" value="Genomic_DNA"/>
</dbReference>
<dbReference type="Proteomes" id="UP000295367">
    <property type="component" value="Unassembled WGS sequence"/>
</dbReference>
<dbReference type="RefSeq" id="WP_124946410.1">
    <property type="nucleotide sequence ID" value="NZ_BHVT01000034.1"/>
</dbReference>
<feature type="domain" description="Rv2993c-like N-terminal" evidence="3">
    <location>
        <begin position="4"/>
        <end position="51"/>
    </location>
</feature>
<evidence type="ECO:0000259" key="3">
    <source>
        <dbReference type="Pfam" id="PF10370"/>
    </source>
</evidence>
<gene>
    <name evidence="4" type="ORF">EDC63_11497</name>
</gene>
<dbReference type="GO" id="GO:0046872">
    <property type="term" value="F:metal ion binding"/>
    <property type="evidence" value="ECO:0007669"/>
    <property type="project" value="UniProtKB-KW"/>
</dbReference>
<sequence>MAYWIRFEHNGLTGFGMLDAENIRVYRGDMFKNPEATGETLALDAVKVLTPTEPSKMIVMFNNSHAIIAKKNAATPEYPLFFLKPSSTFLSHNQTIVLPHRHSSRVVLEGELGVVIGKTCKDVSVEQAKDVIFGYTCVNDVTAQDIVEHPTLPQHVYSKAFDSFGVFGAVVATDIDPYALEVESWLNGKQCQQFSVRDYVFGPFELVAFLSEIMTLTPGDIISCGTSLGVAPLSAGDRVEVRIPGVGSLVNSVA</sequence>
<dbReference type="InterPro" id="IPR011234">
    <property type="entry name" value="Fumarylacetoacetase-like_C"/>
</dbReference>
<comment type="caution">
    <text evidence="4">The sequence shown here is derived from an EMBL/GenBank/DDBJ whole genome shotgun (WGS) entry which is preliminary data.</text>
</comment>
<dbReference type="InterPro" id="IPR036663">
    <property type="entry name" value="Fumarylacetoacetase_C_sf"/>
</dbReference>
<feature type="domain" description="Fumarylacetoacetase-like C-terminal" evidence="2">
    <location>
        <begin position="66"/>
        <end position="253"/>
    </location>
</feature>
<evidence type="ECO:0000256" key="1">
    <source>
        <dbReference type="ARBA" id="ARBA00022723"/>
    </source>
</evidence>
<dbReference type="InterPro" id="IPR018833">
    <property type="entry name" value="Rv2993c-like_N"/>
</dbReference>
<keyword evidence="1" id="KW-0479">Metal-binding</keyword>
<dbReference type="Gene3D" id="3.90.850.10">
    <property type="entry name" value="Fumarylacetoacetase-like, C-terminal domain"/>
    <property type="match status" value="1"/>
</dbReference>